<evidence type="ECO:0000313" key="1">
    <source>
        <dbReference type="EMBL" id="RDX98609.1"/>
    </source>
</evidence>
<name>A0A371H731_MUCPR</name>
<gene>
    <name evidence="1" type="ORF">CR513_18458</name>
</gene>
<dbReference type="Proteomes" id="UP000257109">
    <property type="component" value="Unassembled WGS sequence"/>
</dbReference>
<proteinExistence type="predicted"/>
<comment type="caution">
    <text evidence="1">The sequence shown here is derived from an EMBL/GenBank/DDBJ whole genome shotgun (WGS) entry which is preliminary data.</text>
</comment>
<dbReference type="AlphaFoldDB" id="A0A371H731"/>
<feature type="non-terminal residue" evidence="1">
    <location>
        <position position="1"/>
    </location>
</feature>
<organism evidence="1 2">
    <name type="scientific">Mucuna pruriens</name>
    <name type="common">Velvet bean</name>
    <name type="synonym">Dolichos pruriens</name>
    <dbReference type="NCBI Taxonomy" id="157652"/>
    <lineage>
        <taxon>Eukaryota</taxon>
        <taxon>Viridiplantae</taxon>
        <taxon>Streptophyta</taxon>
        <taxon>Embryophyta</taxon>
        <taxon>Tracheophyta</taxon>
        <taxon>Spermatophyta</taxon>
        <taxon>Magnoliopsida</taxon>
        <taxon>eudicotyledons</taxon>
        <taxon>Gunneridae</taxon>
        <taxon>Pentapetalae</taxon>
        <taxon>rosids</taxon>
        <taxon>fabids</taxon>
        <taxon>Fabales</taxon>
        <taxon>Fabaceae</taxon>
        <taxon>Papilionoideae</taxon>
        <taxon>50 kb inversion clade</taxon>
        <taxon>NPAAA clade</taxon>
        <taxon>indigoferoid/millettioid clade</taxon>
        <taxon>Phaseoleae</taxon>
        <taxon>Mucuna</taxon>
    </lineage>
</organism>
<dbReference type="EMBL" id="QJKJ01003414">
    <property type="protein sequence ID" value="RDX98609.1"/>
    <property type="molecule type" value="Genomic_DNA"/>
</dbReference>
<evidence type="ECO:0000313" key="2">
    <source>
        <dbReference type="Proteomes" id="UP000257109"/>
    </source>
</evidence>
<keyword evidence="2" id="KW-1185">Reference proteome</keyword>
<reference evidence="1" key="1">
    <citation type="submission" date="2018-05" db="EMBL/GenBank/DDBJ databases">
        <title>Draft genome of Mucuna pruriens seed.</title>
        <authorList>
            <person name="Nnadi N.E."/>
            <person name="Vos R."/>
            <person name="Hasami M.H."/>
            <person name="Devisetty U.K."/>
            <person name="Aguiy J.C."/>
        </authorList>
    </citation>
    <scope>NUCLEOTIDE SEQUENCE [LARGE SCALE GENOMIC DNA]</scope>
    <source>
        <strain evidence="1">JCA_2017</strain>
    </source>
</reference>
<sequence>VKALKIDTICGEWRGSLTMGSNKFEIEKFSMSNDFGLGDALKGEVPLLAFVCIKEKEDLIKKIEYYNLLSWKQSS</sequence>
<accession>A0A371H731</accession>
<protein>
    <submittedName>
        <fullName evidence="1">Uncharacterized protein</fullName>
    </submittedName>
</protein>